<dbReference type="EMBL" id="QUNF01000001">
    <property type="protein sequence ID" value="REG94417.1"/>
    <property type="molecule type" value="Genomic_DNA"/>
</dbReference>
<protein>
    <submittedName>
        <fullName evidence="1">Uncharacterized protein</fullName>
    </submittedName>
</protein>
<gene>
    <name evidence="1" type="ORF">C8N25_101244</name>
</gene>
<accession>A0A3E0E845</accession>
<evidence type="ECO:0000313" key="1">
    <source>
        <dbReference type="EMBL" id="REG94417.1"/>
    </source>
</evidence>
<keyword evidence="2" id="KW-1185">Reference proteome</keyword>
<evidence type="ECO:0000313" key="2">
    <source>
        <dbReference type="Proteomes" id="UP000256405"/>
    </source>
</evidence>
<dbReference type="AlphaFoldDB" id="A0A3E0E845"/>
<sequence length="53" mass="6058">MIENLIFFFEIKLIIRPAYGELGSKAIILRSFRAFEHKLLLLQPSPIELASGI</sequence>
<proteinExistence type="predicted"/>
<reference evidence="1 2" key="1">
    <citation type="submission" date="2018-08" db="EMBL/GenBank/DDBJ databases">
        <title>Genomic Encyclopedia of Archaeal and Bacterial Type Strains, Phase II (KMG-II): from individual species to whole genera.</title>
        <authorList>
            <person name="Goeker M."/>
        </authorList>
    </citation>
    <scope>NUCLEOTIDE SEQUENCE [LARGE SCALE GENOMIC DNA]</scope>
    <source>
        <strain evidence="1 2">DSM 15986</strain>
    </source>
</reference>
<dbReference type="Proteomes" id="UP000256405">
    <property type="component" value="Unassembled WGS sequence"/>
</dbReference>
<name>A0A3E0E845_9BACT</name>
<organism evidence="1 2">
    <name type="scientific">Algoriphagus antarcticus</name>
    <dbReference type="NCBI Taxonomy" id="238540"/>
    <lineage>
        <taxon>Bacteria</taxon>
        <taxon>Pseudomonadati</taxon>
        <taxon>Bacteroidota</taxon>
        <taxon>Cytophagia</taxon>
        <taxon>Cytophagales</taxon>
        <taxon>Cyclobacteriaceae</taxon>
        <taxon>Algoriphagus</taxon>
    </lineage>
</organism>
<comment type="caution">
    <text evidence="1">The sequence shown here is derived from an EMBL/GenBank/DDBJ whole genome shotgun (WGS) entry which is preliminary data.</text>
</comment>